<dbReference type="PANTHER" id="PTHR10183:SF393">
    <property type="entry name" value="CALPAIN-LIKE ISOFORM X1"/>
    <property type="match status" value="1"/>
</dbReference>
<proteinExistence type="inferred from homology"/>
<feature type="active site" evidence="7 8">
    <location>
        <position position="250"/>
    </location>
</feature>
<dbReference type="Gene3D" id="1.10.238.10">
    <property type="entry name" value="EF-hand"/>
    <property type="match status" value="1"/>
</dbReference>
<dbReference type="Pfam" id="PF01067">
    <property type="entry name" value="Calpain_III"/>
    <property type="match status" value="1"/>
</dbReference>
<keyword evidence="2 8" id="KW-0645">Protease</keyword>
<keyword evidence="12" id="KW-1185">Reference proteome</keyword>
<reference evidence="11" key="1">
    <citation type="submission" date="2021-06" db="EMBL/GenBank/DDBJ databases">
        <authorList>
            <consortium name="Wellcome Sanger Institute Data Sharing"/>
        </authorList>
    </citation>
    <scope>NUCLEOTIDE SEQUENCE [LARGE SCALE GENOMIC DNA]</scope>
</reference>
<evidence type="ECO:0000256" key="1">
    <source>
        <dbReference type="ARBA" id="ARBA00007623"/>
    </source>
</evidence>
<dbReference type="PROSITE" id="PS00018">
    <property type="entry name" value="EF_HAND_1"/>
    <property type="match status" value="1"/>
</dbReference>
<keyword evidence="4 8" id="KW-0378">Hydrolase</keyword>
<dbReference type="PROSITE" id="PS00139">
    <property type="entry name" value="THIOL_PROTEASE_CYS"/>
    <property type="match status" value="1"/>
</dbReference>
<reference evidence="11" key="2">
    <citation type="submission" date="2025-08" db="UniProtKB">
        <authorList>
            <consortium name="Ensembl"/>
        </authorList>
    </citation>
    <scope>IDENTIFICATION</scope>
</reference>
<organism evidence="11 12">
    <name type="scientific">Erpetoichthys calabaricus</name>
    <name type="common">Rope fish</name>
    <name type="synonym">Calamoichthys calabaricus</name>
    <dbReference type="NCBI Taxonomy" id="27687"/>
    <lineage>
        <taxon>Eukaryota</taxon>
        <taxon>Metazoa</taxon>
        <taxon>Chordata</taxon>
        <taxon>Craniata</taxon>
        <taxon>Vertebrata</taxon>
        <taxon>Euteleostomi</taxon>
        <taxon>Actinopterygii</taxon>
        <taxon>Polypteriformes</taxon>
        <taxon>Polypteridae</taxon>
        <taxon>Erpetoichthys</taxon>
    </lineage>
</organism>
<dbReference type="SUPFAM" id="SSF47473">
    <property type="entry name" value="EF-hand"/>
    <property type="match status" value="1"/>
</dbReference>
<evidence type="ECO:0000256" key="5">
    <source>
        <dbReference type="ARBA" id="ARBA00022807"/>
    </source>
</evidence>
<dbReference type="InterPro" id="IPR011992">
    <property type="entry name" value="EF-hand-dom_pair"/>
</dbReference>
<dbReference type="CDD" id="cd00214">
    <property type="entry name" value="Calpain_III"/>
    <property type="match status" value="1"/>
</dbReference>
<dbReference type="InterPro" id="IPR018247">
    <property type="entry name" value="EF_Hand_1_Ca_BS"/>
</dbReference>
<protein>
    <submittedName>
        <fullName evidence="11">Calpain-2 catalytic subunit-like</fullName>
    </submittedName>
</protein>
<dbReference type="InterPro" id="IPR022684">
    <property type="entry name" value="Calpain_cysteine_protease"/>
</dbReference>
<dbReference type="Pfam" id="PF00648">
    <property type="entry name" value="Peptidase_C2"/>
    <property type="match status" value="1"/>
</dbReference>
<evidence type="ECO:0000256" key="3">
    <source>
        <dbReference type="ARBA" id="ARBA00022723"/>
    </source>
</evidence>
<dbReference type="AlphaFoldDB" id="A0A8C4RDJ0"/>
<dbReference type="PROSITE" id="PS50222">
    <property type="entry name" value="EF_HAND_2"/>
    <property type="match status" value="1"/>
</dbReference>
<dbReference type="CDD" id="cd16182">
    <property type="entry name" value="EFh_PEF_Group_II_CAPN_like"/>
    <property type="match status" value="1"/>
</dbReference>
<evidence type="ECO:0000313" key="12">
    <source>
        <dbReference type="Proteomes" id="UP000694620"/>
    </source>
</evidence>
<reference evidence="11" key="3">
    <citation type="submission" date="2025-09" db="UniProtKB">
        <authorList>
            <consortium name="Ensembl"/>
        </authorList>
    </citation>
    <scope>IDENTIFICATION</scope>
</reference>
<dbReference type="SUPFAM" id="SSF49758">
    <property type="entry name" value="Calpain large subunit, middle domain (domain III)"/>
    <property type="match status" value="1"/>
</dbReference>
<dbReference type="SMART" id="SM00720">
    <property type="entry name" value="calpain_III"/>
    <property type="match status" value="1"/>
</dbReference>
<feature type="domain" description="Calpain catalytic" evidence="9">
    <location>
        <begin position="35"/>
        <end position="333"/>
    </location>
</feature>
<evidence type="ECO:0000256" key="7">
    <source>
        <dbReference type="PIRSR" id="PIRSR622684-1"/>
    </source>
</evidence>
<dbReference type="Ensembl" id="ENSECRT00000000126.1">
    <property type="protein sequence ID" value="ENSECRP00000000120.1"/>
    <property type="gene ID" value="ENSECRG00000000083.1"/>
</dbReference>
<feature type="active site" evidence="7 8">
    <location>
        <position position="274"/>
    </location>
</feature>
<comment type="similarity">
    <text evidence="1">Belongs to the peptidase C2 family.</text>
</comment>
<dbReference type="OrthoDB" id="424753at2759"/>
<dbReference type="InterPro" id="IPR033883">
    <property type="entry name" value="C2_III"/>
</dbReference>
<keyword evidence="3" id="KW-0479">Metal-binding</keyword>
<dbReference type="FunFam" id="2.60.120.380:FF:000011">
    <property type="entry name" value="Calpain 12"/>
    <property type="match status" value="1"/>
</dbReference>
<dbReference type="InterPro" id="IPR022682">
    <property type="entry name" value="Calpain_domain_III"/>
</dbReference>
<dbReference type="RefSeq" id="XP_028652148.1">
    <property type="nucleotide sequence ID" value="XM_028796315.2"/>
</dbReference>
<dbReference type="InterPro" id="IPR022683">
    <property type="entry name" value="Calpain_III"/>
</dbReference>
<dbReference type="GO" id="GO:0004198">
    <property type="term" value="F:calcium-dependent cysteine-type endopeptidase activity"/>
    <property type="evidence" value="ECO:0007669"/>
    <property type="project" value="InterPro"/>
</dbReference>
<dbReference type="FunFam" id="3.90.70.10:FF:000001">
    <property type="entry name" value="Calpain-1 catalytic subunit"/>
    <property type="match status" value="1"/>
</dbReference>
<accession>A0A8C4RDJ0</accession>
<dbReference type="Gene3D" id="3.90.70.10">
    <property type="entry name" value="Cysteine proteinases"/>
    <property type="match status" value="1"/>
</dbReference>
<dbReference type="PANTHER" id="PTHR10183">
    <property type="entry name" value="CALPAIN"/>
    <property type="match status" value="1"/>
</dbReference>
<dbReference type="InterPro" id="IPR002048">
    <property type="entry name" value="EF_hand_dom"/>
</dbReference>
<keyword evidence="6" id="KW-0106">Calcium</keyword>
<evidence type="ECO:0000256" key="4">
    <source>
        <dbReference type="ARBA" id="ARBA00022801"/>
    </source>
</evidence>
<feature type="active site" evidence="7 8">
    <location>
        <position position="92"/>
    </location>
</feature>
<dbReference type="PROSITE" id="PS50203">
    <property type="entry name" value="CALPAIN_CAT"/>
    <property type="match status" value="1"/>
</dbReference>
<dbReference type="PRINTS" id="PR00704">
    <property type="entry name" value="CALPAIN"/>
</dbReference>
<dbReference type="GeneTree" id="ENSGT00940000166395"/>
<keyword evidence="5 8" id="KW-0788">Thiol protease</keyword>
<dbReference type="InterPro" id="IPR000169">
    <property type="entry name" value="Pept_cys_AS"/>
</dbReference>
<dbReference type="Proteomes" id="UP000694620">
    <property type="component" value="Chromosome 1"/>
</dbReference>
<dbReference type="GO" id="GO:0043066">
    <property type="term" value="P:negative regulation of apoptotic process"/>
    <property type="evidence" value="ECO:0007669"/>
    <property type="project" value="TreeGrafter"/>
</dbReference>
<evidence type="ECO:0000256" key="8">
    <source>
        <dbReference type="PROSITE-ProRule" id="PRU00239"/>
    </source>
</evidence>
<dbReference type="SUPFAM" id="SSF54001">
    <property type="entry name" value="Cysteine proteinases"/>
    <property type="match status" value="1"/>
</dbReference>
<dbReference type="GO" id="GO:0005509">
    <property type="term" value="F:calcium ion binding"/>
    <property type="evidence" value="ECO:0007669"/>
    <property type="project" value="InterPro"/>
</dbReference>
<feature type="domain" description="EF-hand" evidence="10">
    <location>
        <begin position="582"/>
        <end position="617"/>
    </location>
</feature>
<dbReference type="GO" id="GO:0005737">
    <property type="term" value="C:cytoplasm"/>
    <property type="evidence" value="ECO:0007669"/>
    <property type="project" value="TreeGrafter"/>
</dbReference>
<dbReference type="InterPro" id="IPR001300">
    <property type="entry name" value="Peptidase_C2_calpain_cat"/>
</dbReference>
<dbReference type="GO" id="GO:0006508">
    <property type="term" value="P:proteolysis"/>
    <property type="evidence" value="ECO:0007669"/>
    <property type="project" value="UniProtKB-KW"/>
</dbReference>
<sequence length="681" mass="76517">MANTLQDQGSRENPIKFKNQDYQSLKSECLKSKKLFEDPEFPTVQESIGLPVDSDPSKAVVWLRPKEINKQAQFIENTAETTDICQGQLGDCWFLAAMSCLTLQPPLFSYVVPDDQSLQNQYAGIFRFRFWQYGKWMEVVIDDRLPTAQRKLLFTRSKSRTEFWSALLEKAYSKLNGCYASLKAGSVSEALEDFTGGIGESVLVSSKSPEELWGAVNRSLARGTLLSCFIQAANVGEVGMETPEGLVKGHAYSITGTTTVQNNSDCTSLLRVRNPWGFVEYKGAWSDNSDNWKSISKEEKERLKLQLTEDGEFWMCMKDFCQYFTTVEMCSVNPDSLGDSDSAWGITSNEGSWVPGCSAGGSPNSKDSFWQNPQFRLKLLEEDDEMGDNELSCSTVVELLQKFRRQRDKVDFLYIAFHVYEVKGACGTLGKSFFTSQMPMVKSGDYSRLRAVRKRIRLPPGQYVIVPSTFKPNLEGSFFMRIYAKKGNKLSKQDDGSCSTNYITTLMAAPVVVETKTTLEKLFEKHAGLDNRLNAVEFMKVANSFLPENFSLSLDTCRGLLFGEDTKGRGTLNLQQAGRLVTSLATLQKVFVKYDQDSSGTMNSFELRLALAEAGFHLNARVMELLWLRHGTDDLCVTFDGFTNCVAKLRKLFDLYESEAKLTKAVKEQGINAWLAKFIGI</sequence>
<name>A0A8C4RDJ0_ERPCA</name>
<dbReference type="Gene3D" id="2.60.120.380">
    <property type="match status" value="1"/>
</dbReference>
<evidence type="ECO:0000256" key="6">
    <source>
        <dbReference type="ARBA" id="ARBA00022837"/>
    </source>
</evidence>
<evidence type="ECO:0000259" key="9">
    <source>
        <dbReference type="PROSITE" id="PS50203"/>
    </source>
</evidence>
<evidence type="ECO:0000259" key="10">
    <source>
        <dbReference type="PROSITE" id="PS50222"/>
    </source>
</evidence>
<dbReference type="GeneID" id="114647690"/>
<evidence type="ECO:0000313" key="11">
    <source>
        <dbReference type="Ensembl" id="ENSECRP00000000120.1"/>
    </source>
</evidence>
<dbReference type="InterPro" id="IPR036213">
    <property type="entry name" value="Calpain_III_sf"/>
</dbReference>
<gene>
    <name evidence="11" type="primary">capn12</name>
</gene>
<evidence type="ECO:0000256" key="2">
    <source>
        <dbReference type="ARBA" id="ARBA00022670"/>
    </source>
</evidence>
<dbReference type="CDD" id="cd00044">
    <property type="entry name" value="CysPc"/>
    <property type="match status" value="1"/>
</dbReference>
<dbReference type="InterPro" id="IPR038765">
    <property type="entry name" value="Papain-like_cys_pep_sf"/>
</dbReference>
<dbReference type="SMART" id="SM00230">
    <property type="entry name" value="CysPc"/>
    <property type="match status" value="1"/>
</dbReference>